<evidence type="ECO:0000313" key="1">
    <source>
        <dbReference type="EMBL" id="KAI0029945.1"/>
    </source>
</evidence>
<accession>A0ACB8QEB7</accession>
<comment type="caution">
    <text evidence="1">The sequence shown here is derived from an EMBL/GenBank/DDBJ whole genome shotgun (WGS) entry which is preliminary data.</text>
</comment>
<keyword evidence="2" id="KW-1185">Reference proteome</keyword>
<proteinExistence type="predicted"/>
<protein>
    <submittedName>
        <fullName evidence="1">Uncharacterized protein</fullName>
    </submittedName>
</protein>
<name>A0ACB8QEB7_9AGAM</name>
<reference evidence="1" key="1">
    <citation type="submission" date="2021-02" db="EMBL/GenBank/DDBJ databases">
        <authorList>
            <consortium name="DOE Joint Genome Institute"/>
            <person name="Ahrendt S."/>
            <person name="Looney B.P."/>
            <person name="Miyauchi S."/>
            <person name="Morin E."/>
            <person name="Drula E."/>
            <person name="Courty P.E."/>
            <person name="Chicoki N."/>
            <person name="Fauchery L."/>
            <person name="Kohler A."/>
            <person name="Kuo A."/>
            <person name="Labutti K."/>
            <person name="Pangilinan J."/>
            <person name="Lipzen A."/>
            <person name="Riley R."/>
            <person name="Andreopoulos W."/>
            <person name="He G."/>
            <person name="Johnson J."/>
            <person name="Barry K.W."/>
            <person name="Grigoriev I.V."/>
            <person name="Nagy L."/>
            <person name="Hibbett D."/>
            <person name="Henrissat B."/>
            <person name="Matheny P.B."/>
            <person name="Labbe J."/>
            <person name="Martin F."/>
        </authorList>
    </citation>
    <scope>NUCLEOTIDE SEQUENCE</scope>
    <source>
        <strain evidence="1">EC-137</strain>
    </source>
</reference>
<evidence type="ECO:0000313" key="2">
    <source>
        <dbReference type="Proteomes" id="UP000814128"/>
    </source>
</evidence>
<organism evidence="1 2">
    <name type="scientific">Vararia minispora EC-137</name>
    <dbReference type="NCBI Taxonomy" id="1314806"/>
    <lineage>
        <taxon>Eukaryota</taxon>
        <taxon>Fungi</taxon>
        <taxon>Dikarya</taxon>
        <taxon>Basidiomycota</taxon>
        <taxon>Agaricomycotina</taxon>
        <taxon>Agaricomycetes</taxon>
        <taxon>Russulales</taxon>
        <taxon>Lachnocladiaceae</taxon>
        <taxon>Vararia</taxon>
    </lineage>
</organism>
<reference evidence="1" key="2">
    <citation type="journal article" date="2022" name="New Phytol.">
        <title>Evolutionary transition to the ectomycorrhizal habit in the genomes of a hyperdiverse lineage of mushroom-forming fungi.</title>
        <authorList>
            <person name="Looney B."/>
            <person name="Miyauchi S."/>
            <person name="Morin E."/>
            <person name="Drula E."/>
            <person name="Courty P.E."/>
            <person name="Kohler A."/>
            <person name="Kuo A."/>
            <person name="LaButti K."/>
            <person name="Pangilinan J."/>
            <person name="Lipzen A."/>
            <person name="Riley R."/>
            <person name="Andreopoulos W."/>
            <person name="He G."/>
            <person name="Johnson J."/>
            <person name="Nolan M."/>
            <person name="Tritt A."/>
            <person name="Barry K.W."/>
            <person name="Grigoriev I.V."/>
            <person name="Nagy L.G."/>
            <person name="Hibbett D."/>
            <person name="Henrissat B."/>
            <person name="Matheny P.B."/>
            <person name="Labbe J."/>
            <person name="Martin F.M."/>
        </authorList>
    </citation>
    <scope>NUCLEOTIDE SEQUENCE</scope>
    <source>
        <strain evidence="1">EC-137</strain>
    </source>
</reference>
<dbReference type="EMBL" id="MU273648">
    <property type="protein sequence ID" value="KAI0029945.1"/>
    <property type="molecule type" value="Genomic_DNA"/>
</dbReference>
<sequence length="123" mass="12747">MFSFMKITPLATIAFGAVVSSLPQPVASPDIKALVVRQGAVGQLNALTADTVTPDHVQPIVIDIQVIISAAAVDACNGKPSGSGNLFVLVSVVINLVIGAFGRVYGYLGVDKNALIVIFQLID</sequence>
<dbReference type="Proteomes" id="UP000814128">
    <property type="component" value="Unassembled WGS sequence"/>
</dbReference>
<gene>
    <name evidence="1" type="ORF">K488DRAFT_88247</name>
</gene>